<dbReference type="EMBL" id="JAUDJE010000003">
    <property type="protein sequence ID" value="MDM9558301.1"/>
    <property type="molecule type" value="Genomic_DNA"/>
</dbReference>
<reference evidence="4" key="1">
    <citation type="submission" date="2023-06" db="EMBL/GenBank/DDBJ databases">
        <title>full genome analysis of Phenantherene degrader P3.</title>
        <authorList>
            <person name="Akbar A."/>
            <person name="Rahmeh R."/>
            <person name="Kishk M."/>
        </authorList>
    </citation>
    <scope>NUCLEOTIDE SEQUENCE</scope>
    <source>
        <strain evidence="4">P3</strain>
    </source>
</reference>
<evidence type="ECO:0000259" key="2">
    <source>
        <dbReference type="Pfam" id="PF04773"/>
    </source>
</evidence>
<dbReference type="PIRSF" id="PIRSF018266">
    <property type="entry name" value="FecR"/>
    <property type="match status" value="1"/>
</dbReference>
<dbReference type="PANTHER" id="PTHR30273:SF2">
    <property type="entry name" value="PROTEIN FECR"/>
    <property type="match status" value="1"/>
</dbReference>
<dbReference type="Gene3D" id="2.60.120.1440">
    <property type="match status" value="1"/>
</dbReference>
<organism evidence="4 5">
    <name type="scientific">Bordetella petrii</name>
    <dbReference type="NCBI Taxonomy" id="94624"/>
    <lineage>
        <taxon>Bacteria</taxon>
        <taxon>Pseudomonadati</taxon>
        <taxon>Pseudomonadota</taxon>
        <taxon>Betaproteobacteria</taxon>
        <taxon>Burkholderiales</taxon>
        <taxon>Alcaligenaceae</taxon>
        <taxon>Bordetella</taxon>
    </lineage>
</organism>
<evidence type="ECO:0000313" key="4">
    <source>
        <dbReference type="EMBL" id="MDM9558301.1"/>
    </source>
</evidence>
<gene>
    <name evidence="4" type="ORF">QUC21_04625</name>
</gene>
<evidence type="ECO:0000313" key="5">
    <source>
        <dbReference type="Proteomes" id="UP001175604"/>
    </source>
</evidence>
<name>A0ABT7VZD1_9BORD</name>
<dbReference type="Pfam" id="PF16220">
    <property type="entry name" value="DUF4880"/>
    <property type="match status" value="1"/>
</dbReference>
<dbReference type="InterPro" id="IPR006860">
    <property type="entry name" value="FecR"/>
</dbReference>
<dbReference type="InterPro" id="IPR032623">
    <property type="entry name" value="FecR_N"/>
</dbReference>
<protein>
    <submittedName>
        <fullName evidence="4">FecR domain-containing protein</fullName>
    </submittedName>
</protein>
<sequence>MADPLPTRARADGAAAADTPAPGQRAPIPDQVAQQAIAWYVRLASGMQTARERETFDRWLAAHDEHARAWQQLQAMGGRLRDGAARLPPAVARAALQRAATAGGRRRALKTFAWLGVGGAALYLARDQVPWRASLAGALADVRTATGEQRSVVLEDGTQVILNTASAIDVRFTARERRIVLRGGEIMLTSGRDPAGRPLVVATAEGTLTPVGTRFTVRHDAPGGGSWTRLAVAEGAVEVRLLDQAGRPILVRAGEQARFTRHAIAAATPLDESSQAWAEGVFTAAGMRLDDFLAELGRYRPGVLRWAPEVAALRITGAWPLRGEDATDRILDSLERRLPVKVSRYTRYWTRVAAR</sequence>
<evidence type="ECO:0000259" key="3">
    <source>
        <dbReference type="Pfam" id="PF16220"/>
    </source>
</evidence>
<keyword evidence="5" id="KW-1185">Reference proteome</keyword>
<dbReference type="Pfam" id="PF04773">
    <property type="entry name" value="FecR"/>
    <property type="match status" value="1"/>
</dbReference>
<feature type="domain" description="FecR N-terminal" evidence="3">
    <location>
        <begin position="34"/>
        <end position="75"/>
    </location>
</feature>
<feature type="compositionally biased region" description="Low complexity" evidence="1">
    <location>
        <begin position="12"/>
        <end position="23"/>
    </location>
</feature>
<evidence type="ECO:0000256" key="1">
    <source>
        <dbReference type="SAM" id="MobiDB-lite"/>
    </source>
</evidence>
<feature type="domain" description="FecR protein" evidence="2">
    <location>
        <begin position="141"/>
        <end position="238"/>
    </location>
</feature>
<accession>A0ABT7VZD1</accession>
<dbReference type="PANTHER" id="PTHR30273">
    <property type="entry name" value="PERIPLASMIC SIGNAL SENSOR AND SIGMA FACTOR ACTIVATOR FECR-RELATED"/>
    <property type="match status" value="1"/>
</dbReference>
<dbReference type="Proteomes" id="UP001175604">
    <property type="component" value="Unassembled WGS sequence"/>
</dbReference>
<dbReference type="InterPro" id="IPR012373">
    <property type="entry name" value="Ferrdict_sens_TM"/>
</dbReference>
<dbReference type="RefSeq" id="WP_289784467.1">
    <property type="nucleotide sequence ID" value="NZ_JAUDJE010000003.1"/>
</dbReference>
<feature type="region of interest" description="Disordered" evidence="1">
    <location>
        <begin position="1"/>
        <end position="27"/>
    </location>
</feature>
<proteinExistence type="predicted"/>
<comment type="caution">
    <text evidence="4">The sequence shown here is derived from an EMBL/GenBank/DDBJ whole genome shotgun (WGS) entry which is preliminary data.</text>
</comment>